<dbReference type="EMBL" id="JBHSOW010000059">
    <property type="protein sequence ID" value="MFC5650625.1"/>
    <property type="molecule type" value="Genomic_DNA"/>
</dbReference>
<reference evidence="2" key="1">
    <citation type="journal article" date="2019" name="Int. J. Syst. Evol. Microbiol.">
        <title>The Global Catalogue of Microorganisms (GCM) 10K type strain sequencing project: providing services to taxonomists for standard genome sequencing and annotation.</title>
        <authorList>
            <consortium name="The Broad Institute Genomics Platform"/>
            <consortium name="The Broad Institute Genome Sequencing Center for Infectious Disease"/>
            <person name="Wu L."/>
            <person name="Ma J."/>
        </authorList>
    </citation>
    <scope>NUCLEOTIDE SEQUENCE [LARGE SCALE GENOMIC DNA]</scope>
    <source>
        <strain evidence="2">CGMCC 1.3240</strain>
    </source>
</reference>
<dbReference type="Proteomes" id="UP001596047">
    <property type="component" value="Unassembled WGS sequence"/>
</dbReference>
<gene>
    <name evidence="1" type="ORF">ACFPYJ_16130</name>
</gene>
<dbReference type="Pfam" id="PF14101">
    <property type="entry name" value="DUF4275"/>
    <property type="match status" value="1"/>
</dbReference>
<proteinExistence type="predicted"/>
<sequence length="60" mass="7418">MDKVDMLKNKKVRVKEIPEWGTYLRKQWENHFLRNMMMLRCLRPSCVLHVHIQRRLKLIG</sequence>
<dbReference type="RefSeq" id="WP_379189192.1">
    <property type="nucleotide sequence ID" value="NZ_JBHSOW010000059.1"/>
</dbReference>
<evidence type="ECO:0000313" key="2">
    <source>
        <dbReference type="Proteomes" id="UP001596047"/>
    </source>
</evidence>
<name>A0ABW0VXK9_9BACL</name>
<accession>A0ABW0VXK9</accession>
<dbReference type="InterPro" id="IPR025454">
    <property type="entry name" value="DUF4275"/>
</dbReference>
<organism evidence="1 2">
    <name type="scientific">Paenibacillus solisilvae</name>
    <dbReference type="NCBI Taxonomy" id="2486751"/>
    <lineage>
        <taxon>Bacteria</taxon>
        <taxon>Bacillati</taxon>
        <taxon>Bacillota</taxon>
        <taxon>Bacilli</taxon>
        <taxon>Bacillales</taxon>
        <taxon>Paenibacillaceae</taxon>
        <taxon>Paenibacillus</taxon>
    </lineage>
</organism>
<comment type="caution">
    <text evidence="1">The sequence shown here is derived from an EMBL/GenBank/DDBJ whole genome shotgun (WGS) entry which is preliminary data.</text>
</comment>
<protein>
    <submittedName>
        <fullName evidence="1">DUF4275 family protein</fullName>
    </submittedName>
</protein>
<keyword evidence="2" id="KW-1185">Reference proteome</keyword>
<evidence type="ECO:0000313" key="1">
    <source>
        <dbReference type="EMBL" id="MFC5650625.1"/>
    </source>
</evidence>